<proteinExistence type="predicted"/>
<evidence type="ECO:0000313" key="2">
    <source>
        <dbReference type="Proteomes" id="UP000762676"/>
    </source>
</evidence>
<comment type="caution">
    <text evidence="1">The sequence shown here is derived from an EMBL/GenBank/DDBJ whole genome shotgun (WGS) entry which is preliminary data.</text>
</comment>
<dbReference type="Proteomes" id="UP000762676">
    <property type="component" value="Unassembled WGS sequence"/>
</dbReference>
<organism evidence="1 2">
    <name type="scientific">Elysia marginata</name>
    <dbReference type="NCBI Taxonomy" id="1093978"/>
    <lineage>
        <taxon>Eukaryota</taxon>
        <taxon>Metazoa</taxon>
        <taxon>Spiralia</taxon>
        <taxon>Lophotrochozoa</taxon>
        <taxon>Mollusca</taxon>
        <taxon>Gastropoda</taxon>
        <taxon>Heterobranchia</taxon>
        <taxon>Euthyneura</taxon>
        <taxon>Panpulmonata</taxon>
        <taxon>Sacoglossa</taxon>
        <taxon>Placobranchoidea</taxon>
        <taxon>Plakobranchidae</taxon>
        <taxon>Elysia</taxon>
    </lineage>
</organism>
<accession>A0AAV4ESS1</accession>
<reference evidence="1 2" key="1">
    <citation type="journal article" date="2021" name="Elife">
        <title>Chloroplast acquisition without the gene transfer in kleptoplastic sea slugs, Plakobranchus ocellatus.</title>
        <authorList>
            <person name="Maeda T."/>
            <person name="Takahashi S."/>
            <person name="Yoshida T."/>
            <person name="Shimamura S."/>
            <person name="Takaki Y."/>
            <person name="Nagai Y."/>
            <person name="Toyoda A."/>
            <person name="Suzuki Y."/>
            <person name="Arimoto A."/>
            <person name="Ishii H."/>
            <person name="Satoh N."/>
            <person name="Nishiyama T."/>
            <person name="Hasebe M."/>
            <person name="Maruyama T."/>
            <person name="Minagawa J."/>
            <person name="Obokata J."/>
            <person name="Shigenobu S."/>
        </authorList>
    </citation>
    <scope>NUCLEOTIDE SEQUENCE [LARGE SCALE GENOMIC DNA]</scope>
</reference>
<dbReference type="EMBL" id="BMAT01003884">
    <property type="protein sequence ID" value="GFR64193.1"/>
    <property type="molecule type" value="Genomic_DNA"/>
</dbReference>
<name>A0AAV4ESS1_9GAST</name>
<evidence type="ECO:0000313" key="1">
    <source>
        <dbReference type="EMBL" id="GFR64193.1"/>
    </source>
</evidence>
<keyword evidence="2" id="KW-1185">Reference proteome</keyword>
<sequence length="86" mass="10256">MEHTGGENRAHTVPKRWSTLVERIELTQCPEDGENWWREWSSHSAQKMEHTGGENRAHTVPRRWSILVERIELTQCPKDGAHWWRE</sequence>
<dbReference type="AlphaFoldDB" id="A0AAV4ESS1"/>
<gene>
    <name evidence="1" type="ORF">ElyMa_001915500</name>
</gene>
<protein>
    <submittedName>
        <fullName evidence="1">Uncharacterized protein</fullName>
    </submittedName>
</protein>